<organism evidence="2 3">
    <name type="scientific">Bradyrhizobium diazoefficiens</name>
    <dbReference type="NCBI Taxonomy" id="1355477"/>
    <lineage>
        <taxon>Bacteria</taxon>
        <taxon>Pseudomonadati</taxon>
        <taxon>Pseudomonadota</taxon>
        <taxon>Alphaproteobacteria</taxon>
        <taxon>Hyphomicrobiales</taxon>
        <taxon>Nitrobacteraceae</taxon>
        <taxon>Bradyrhizobium</taxon>
    </lineage>
</organism>
<dbReference type="AlphaFoldDB" id="A0A0E3VT64"/>
<sequence>MRQAVSPPSSAHLGRSAAPASGSPLVRCEPHFLKFRPRRSTSP</sequence>
<gene>
    <name evidence="2" type="ORF">NK6_1933</name>
</gene>
<dbReference type="EMBL" id="AP014685">
    <property type="protein sequence ID" value="BAR55115.1"/>
    <property type="molecule type" value="Genomic_DNA"/>
</dbReference>
<feature type="region of interest" description="Disordered" evidence="1">
    <location>
        <begin position="1"/>
        <end position="25"/>
    </location>
</feature>
<evidence type="ECO:0000313" key="3">
    <source>
        <dbReference type="Proteomes" id="UP000063308"/>
    </source>
</evidence>
<accession>A0A0E3VT64</accession>
<name>A0A0E3VT64_9BRAD</name>
<proteinExistence type="predicted"/>
<protein>
    <submittedName>
        <fullName evidence="2">Uncharacterized protein</fullName>
    </submittedName>
</protein>
<evidence type="ECO:0000256" key="1">
    <source>
        <dbReference type="SAM" id="MobiDB-lite"/>
    </source>
</evidence>
<evidence type="ECO:0000313" key="2">
    <source>
        <dbReference type="EMBL" id="BAR55115.1"/>
    </source>
</evidence>
<dbReference type="Proteomes" id="UP000063308">
    <property type="component" value="Chromosome"/>
</dbReference>
<reference evidence="2 3" key="1">
    <citation type="submission" date="2014-11" db="EMBL/GenBank/DDBJ databases">
        <title>Symbiosis island explosion on the genome of extra-slow-growing strains of soybean bradyrhizobia with massive insertion sequences.</title>
        <authorList>
            <person name="Iida T."/>
            <person name="Minamisawa K."/>
        </authorList>
    </citation>
    <scope>NUCLEOTIDE SEQUENCE [LARGE SCALE GENOMIC DNA]</scope>
    <source>
        <strain evidence="2 3">NK6</strain>
    </source>
</reference>